<feature type="domain" description="BPL/LPL catalytic" evidence="2">
    <location>
        <begin position="25"/>
        <end position="208"/>
    </location>
</feature>
<sequence length="274" mass="30637">MVYHSPQADVWRNLALEAHLLDRADLDRPLLLTWAGCEAVVLGRNQNPWRECDPEALSAAGVPLARRVSGGGTVYHDPGNLNYGVITDRTRYEPERVYAVAERALAGFGVRLERVEKTRLYVRGRKCSGHAFAFRRGRALHHGTLLVEADLERLERMLTPALPALETAAVPSVRAPVANLAEFAPGLDIPSLRDALERAFIELFGSGPRLRLSLNDAEEEDLTLREAQLRAPEWLYGRTPPFSADLPGGRRVRVRRGRLDDGRGDWFRPEIPEP</sequence>
<keyword evidence="4" id="KW-1185">Reference proteome</keyword>
<dbReference type="PANTHER" id="PTHR12561:SF3">
    <property type="entry name" value="LIPOYLTRANSFERASE 1, MITOCHONDRIAL"/>
    <property type="match status" value="1"/>
</dbReference>
<dbReference type="PROSITE" id="PS51733">
    <property type="entry name" value="BPL_LPL_CATALYTIC"/>
    <property type="match status" value="1"/>
</dbReference>
<reference evidence="3 4" key="2">
    <citation type="journal article" date="2016" name="ISME J.">
        <title>Characterization of the first cultured representative of Verrucomicrobia subdivision 5 indicates the proposal of a novel phylum.</title>
        <authorList>
            <person name="Spring S."/>
            <person name="Bunk B."/>
            <person name="Sproer C."/>
            <person name="Schumann P."/>
            <person name="Rohde M."/>
            <person name="Tindall B.J."/>
            <person name="Klenk H.P."/>
        </authorList>
    </citation>
    <scope>NUCLEOTIDE SEQUENCE [LARGE SCALE GENOMIC DNA]</scope>
    <source>
        <strain evidence="3 4">L21-Fru-AB</strain>
    </source>
</reference>
<dbReference type="GO" id="GO:0017118">
    <property type="term" value="F:lipoyltransferase activity"/>
    <property type="evidence" value="ECO:0007669"/>
    <property type="project" value="TreeGrafter"/>
</dbReference>
<reference evidence="4" key="1">
    <citation type="submission" date="2015-02" db="EMBL/GenBank/DDBJ databases">
        <title>Description and complete genome sequence of the first cultured representative of the subdivision 5 of the Verrucomicrobia phylum.</title>
        <authorList>
            <person name="Spring S."/>
            <person name="Bunk B."/>
            <person name="Sproer C."/>
            <person name="Klenk H.-P."/>
        </authorList>
    </citation>
    <scope>NUCLEOTIDE SEQUENCE [LARGE SCALE GENOMIC DNA]</scope>
    <source>
        <strain evidence="4">L21-Fru-AB</strain>
    </source>
</reference>
<evidence type="ECO:0000256" key="1">
    <source>
        <dbReference type="ARBA" id="ARBA00005085"/>
    </source>
</evidence>
<gene>
    <name evidence="3" type="primary">lplA</name>
    <name evidence="3" type="ORF">L21SP4_01951</name>
</gene>
<dbReference type="EC" id="6.3.1.20" evidence="3"/>
<dbReference type="InterPro" id="IPR045864">
    <property type="entry name" value="aa-tRNA-synth_II/BPL/LPL"/>
</dbReference>
<dbReference type="STRING" id="1307763.L21SP4_01951"/>
<evidence type="ECO:0000313" key="3">
    <source>
        <dbReference type="EMBL" id="AKJ65186.1"/>
    </source>
</evidence>
<dbReference type="Proteomes" id="UP000035268">
    <property type="component" value="Chromosome"/>
</dbReference>
<dbReference type="InterPro" id="IPR004562">
    <property type="entry name" value="LipoylTrfase_LipoateP_Ligase"/>
</dbReference>
<accession>A0A0G3EFF6</accession>
<dbReference type="UniPathway" id="UPA00537">
    <property type="reaction ID" value="UER00595"/>
</dbReference>
<dbReference type="KEGG" id="vbl:L21SP4_01951"/>
<proteinExistence type="predicted"/>
<dbReference type="Pfam" id="PF21948">
    <property type="entry name" value="LplA-B_cat"/>
    <property type="match status" value="1"/>
</dbReference>
<evidence type="ECO:0000313" key="4">
    <source>
        <dbReference type="Proteomes" id="UP000035268"/>
    </source>
</evidence>
<dbReference type="PANTHER" id="PTHR12561">
    <property type="entry name" value="LIPOATE-PROTEIN LIGASE"/>
    <property type="match status" value="1"/>
</dbReference>
<name>A0A0G3EFF6_9BACT</name>
<dbReference type="GO" id="GO:0005737">
    <property type="term" value="C:cytoplasm"/>
    <property type="evidence" value="ECO:0007669"/>
    <property type="project" value="TreeGrafter"/>
</dbReference>
<dbReference type="Gene3D" id="3.30.930.10">
    <property type="entry name" value="Bira Bifunctional Protein, Domain 2"/>
    <property type="match status" value="1"/>
</dbReference>
<dbReference type="CDD" id="cd16443">
    <property type="entry name" value="LplA"/>
    <property type="match status" value="1"/>
</dbReference>
<dbReference type="EMBL" id="CP010904">
    <property type="protein sequence ID" value="AKJ65186.1"/>
    <property type="molecule type" value="Genomic_DNA"/>
</dbReference>
<dbReference type="InterPro" id="IPR004143">
    <property type="entry name" value="BPL_LPL_catalytic"/>
</dbReference>
<keyword evidence="3" id="KW-0436">Ligase</keyword>
<dbReference type="GO" id="GO:0016979">
    <property type="term" value="F:lipoate-protein ligase activity"/>
    <property type="evidence" value="ECO:0007669"/>
    <property type="project" value="UniProtKB-EC"/>
</dbReference>
<dbReference type="GO" id="GO:0009249">
    <property type="term" value="P:protein lipoylation"/>
    <property type="evidence" value="ECO:0007669"/>
    <property type="project" value="InterPro"/>
</dbReference>
<dbReference type="AlphaFoldDB" id="A0A0G3EFF6"/>
<evidence type="ECO:0000259" key="2">
    <source>
        <dbReference type="PROSITE" id="PS51733"/>
    </source>
</evidence>
<comment type="pathway">
    <text evidence="1">Protein modification; protein lipoylation via exogenous pathway; protein N(6)-(lipoyl)lysine from lipoate: step 2/2.</text>
</comment>
<organism evidence="3 4">
    <name type="scientific">Kiritimatiella glycovorans</name>
    <dbReference type="NCBI Taxonomy" id="1307763"/>
    <lineage>
        <taxon>Bacteria</taxon>
        <taxon>Pseudomonadati</taxon>
        <taxon>Kiritimatiellota</taxon>
        <taxon>Kiritimatiellia</taxon>
        <taxon>Kiritimatiellales</taxon>
        <taxon>Kiritimatiellaceae</taxon>
        <taxon>Kiritimatiella</taxon>
    </lineage>
</organism>
<dbReference type="SUPFAM" id="SSF55681">
    <property type="entry name" value="Class II aaRS and biotin synthetases"/>
    <property type="match status" value="1"/>
</dbReference>
<protein>
    <submittedName>
        <fullName evidence="3">Lipoate-protein ligase A</fullName>
        <ecNumber evidence="3">6.3.1.20</ecNumber>
    </submittedName>
</protein>